<reference evidence="2 3" key="1">
    <citation type="submission" date="2024-02" db="EMBL/GenBank/DDBJ databases">
        <authorList>
            <person name="Chen Y."/>
            <person name="Shah S."/>
            <person name="Dougan E. K."/>
            <person name="Thang M."/>
            <person name="Chan C."/>
        </authorList>
    </citation>
    <scope>NUCLEOTIDE SEQUENCE [LARGE SCALE GENOMIC DNA]</scope>
</reference>
<organism evidence="2 3">
    <name type="scientific">Durusdinium trenchii</name>
    <dbReference type="NCBI Taxonomy" id="1381693"/>
    <lineage>
        <taxon>Eukaryota</taxon>
        <taxon>Sar</taxon>
        <taxon>Alveolata</taxon>
        <taxon>Dinophyceae</taxon>
        <taxon>Suessiales</taxon>
        <taxon>Symbiodiniaceae</taxon>
        <taxon>Durusdinium</taxon>
    </lineage>
</organism>
<keyword evidence="3" id="KW-1185">Reference proteome</keyword>
<comment type="caution">
    <text evidence="2">The sequence shown here is derived from an EMBL/GenBank/DDBJ whole genome shotgun (WGS) entry which is preliminary data.</text>
</comment>
<evidence type="ECO:0000256" key="1">
    <source>
        <dbReference type="SAM" id="MobiDB-lite"/>
    </source>
</evidence>
<protein>
    <submittedName>
        <fullName evidence="2">Uncharacterized protein</fullName>
    </submittedName>
</protein>
<evidence type="ECO:0000313" key="3">
    <source>
        <dbReference type="Proteomes" id="UP001642464"/>
    </source>
</evidence>
<sequence length="160" mass="16776">AALSSSRIAKPSFGETEKQRGERELQEGQAFFATCGLDVSRPFSRGSSGRGRPFGLLAKAPRAHTPPAQGLSGSRLSCAVSLSAGWSWEESTGKPPLGATLGAPSTRCTTAPPLGATLRRCYSNPLLGRMMDQDRTLYGGFFAGSEPHSVIPGLAQLSPL</sequence>
<dbReference type="Proteomes" id="UP001642464">
    <property type="component" value="Unassembled WGS sequence"/>
</dbReference>
<feature type="compositionally biased region" description="Basic and acidic residues" evidence="1">
    <location>
        <begin position="15"/>
        <end position="25"/>
    </location>
</feature>
<dbReference type="EMBL" id="CAXAMM010038584">
    <property type="protein sequence ID" value="CAK9079239.1"/>
    <property type="molecule type" value="Genomic_DNA"/>
</dbReference>
<proteinExistence type="predicted"/>
<feature type="region of interest" description="Disordered" evidence="1">
    <location>
        <begin position="1"/>
        <end position="25"/>
    </location>
</feature>
<name>A0ABP0PWP4_9DINO</name>
<gene>
    <name evidence="2" type="ORF">SCF082_LOCUS37820</name>
</gene>
<accession>A0ABP0PWP4</accession>
<evidence type="ECO:0000313" key="2">
    <source>
        <dbReference type="EMBL" id="CAK9079239.1"/>
    </source>
</evidence>
<feature type="non-terminal residue" evidence="2">
    <location>
        <position position="1"/>
    </location>
</feature>